<dbReference type="WBParaSite" id="HPBE_0001860401-mRNA-1">
    <property type="protein sequence ID" value="HPBE_0001860401-mRNA-1"/>
    <property type="gene ID" value="HPBE_0001860401"/>
</dbReference>
<proteinExistence type="predicted"/>
<keyword evidence="4" id="KW-0732">Signal</keyword>
<evidence type="ECO:0000313" key="7">
    <source>
        <dbReference type="Proteomes" id="UP000050761"/>
    </source>
</evidence>
<dbReference type="InterPro" id="IPR036880">
    <property type="entry name" value="Kunitz_BPTI_sf"/>
</dbReference>
<dbReference type="CDD" id="cd00109">
    <property type="entry name" value="Kunitz-type"/>
    <property type="match status" value="1"/>
</dbReference>
<dbReference type="InterPro" id="IPR002223">
    <property type="entry name" value="Kunitz_BPTI"/>
</dbReference>
<name>A0A183G9I1_HELPZ</name>
<protein>
    <submittedName>
        <fullName evidence="8">BPTI/Kunitz inhibitor domain-containing protein</fullName>
    </submittedName>
</protein>
<reference evidence="6 7" key="1">
    <citation type="submission" date="2018-11" db="EMBL/GenBank/DDBJ databases">
        <authorList>
            <consortium name="Pathogen Informatics"/>
        </authorList>
    </citation>
    <scope>NUCLEOTIDE SEQUENCE [LARGE SCALE GENOMIC DNA]</scope>
</reference>
<evidence type="ECO:0000313" key="6">
    <source>
        <dbReference type="EMBL" id="VDP12215.1"/>
    </source>
</evidence>
<evidence type="ECO:0000259" key="5">
    <source>
        <dbReference type="PROSITE" id="PS50279"/>
    </source>
</evidence>
<dbReference type="GO" id="GO:0005615">
    <property type="term" value="C:extracellular space"/>
    <property type="evidence" value="ECO:0007669"/>
    <property type="project" value="TreeGrafter"/>
</dbReference>
<dbReference type="Proteomes" id="UP000050761">
    <property type="component" value="Unassembled WGS sequence"/>
</dbReference>
<dbReference type="SUPFAM" id="SSF57362">
    <property type="entry name" value="BPTI-like"/>
    <property type="match status" value="1"/>
</dbReference>
<reference evidence="8" key="2">
    <citation type="submission" date="2019-09" db="UniProtKB">
        <authorList>
            <consortium name="WormBaseParasite"/>
        </authorList>
    </citation>
    <scope>IDENTIFICATION</scope>
</reference>
<keyword evidence="1" id="KW-0646">Protease inhibitor</keyword>
<accession>A0A183G9I1</accession>
<dbReference type="InterPro" id="IPR050098">
    <property type="entry name" value="TFPI/VKTCI-like"/>
</dbReference>
<feature type="domain" description="BPTI/Kunitz inhibitor" evidence="5">
    <location>
        <begin position="25"/>
        <end position="76"/>
    </location>
</feature>
<evidence type="ECO:0000313" key="8">
    <source>
        <dbReference type="WBParaSite" id="HPBE_0001860401-mRNA-1"/>
    </source>
</evidence>
<dbReference type="PANTHER" id="PTHR10083:SF374">
    <property type="entry name" value="BPTI_KUNITZ INHIBITOR DOMAIN-CONTAINING PROTEIN"/>
    <property type="match status" value="1"/>
</dbReference>
<dbReference type="OrthoDB" id="6775666at2759"/>
<keyword evidence="3" id="KW-1015">Disulfide bond</keyword>
<evidence type="ECO:0000256" key="4">
    <source>
        <dbReference type="SAM" id="SignalP"/>
    </source>
</evidence>
<organism evidence="7 8">
    <name type="scientific">Heligmosomoides polygyrus</name>
    <name type="common">Parasitic roundworm</name>
    <dbReference type="NCBI Taxonomy" id="6339"/>
    <lineage>
        <taxon>Eukaryota</taxon>
        <taxon>Metazoa</taxon>
        <taxon>Ecdysozoa</taxon>
        <taxon>Nematoda</taxon>
        <taxon>Chromadorea</taxon>
        <taxon>Rhabditida</taxon>
        <taxon>Rhabditina</taxon>
        <taxon>Rhabditomorpha</taxon>
        <taxon>Strongyloidea</taxon>
        <taxon>Heligmosomidae</taxon>
        <taxon>Heligmosomoides</taxon>
    </lineage>
</organism>
<keyword evidence="2" id="KW-0722">Serine protease inhibitor</keyword>
<dbReference type="Gene3D" id="4.10.410.10">
    <property type="entry name" value="Pancreatic trypsin inhibitor Kunitz domain"/>
    <property type="match status" value="1"/>
</dbReference>
<dbReference type="GO" id="GO:0004867">
    <property type="term" value="F:serine-type endopeptidase inhibitor activity"/>
    <property type="evidence" value="ECO:0007669"/>
    <property type="project" value="UniProtKB-KW"/>
</dbReference>
<gene>
    <name evidence="6" type="ORF">HPBE_LOCUS18603</name>
</gene>
<dbReference type="Pfam" id="PF00014">
    <property type="entry name" value="Kunitz_BPTI"/>
    <property type="match status" value="1"/>
</dbReference>
<dbReference type="SMART" id="SM00131">
    <property type="entry name" value="KU"/>
    <property type="match status" value="1"/>
</dbReference>
<accession>A0A3P8C184</accession>
<feature type="signal peptide" evidence="4">
    <location>
        <begin position="1"/>
        <end position="16"/>
    </location>
</feature>
<feature type="chain" id="PRO_5044551928" evidence="4">
    <location>
        <begin position="17"/>
        <end position="95"/>
    </location>
</feature>
<dbReference type="PROSITE" id="PS50279">
    <property type="entry name" value="BPTI_KUNITZ_2"/>
    <property type="match status" value="1"/>
</dbReference>
<dbReference type="InterPro" id="IPR020901">
    <property type="entry name" value="Prtase_inh_Kunz-CS"/>
</dbReference>
<dbReference type="PROSITE" id="PS00280">
    <property type="entry name" value="BPTI_KUNITZ_1"/>
    <property type="match status" value="1"/>
</dbReference>
<dbReference type="AlphaFoldDB" id="A0A183G9I1"/>
<dbReference type="PANTHER" id="PTHR10083">
    <property type="entry name" value="KUNITZ-TYPE PROTEASE INHIBITOR-RELATED"/>
    <property type="match status" value="1"/>
</dbReference>
<evidence type="ECO:0000256" key="1">
    <source>
        <dbReference type="ARBA" id="ARBA00022690"/>
    </source>
</evidence>
<evidence type="ECO:0000256" key="2">
    <source>
        <dbReference type="ARBA" id="ARBA00022900"/>
    </source>
</evidence>
<keyword evidence="7" id="KW-1185">Reference proteome</keyword>
<dbReference type="EMBL" id="UZAH01030796">
    <property type="protein sequence ID" value="VDP12215.1"/>
    <property type="molecule type" value="Genomic_DNA"/>
</dbReference>
<evidence type="ECO:0000256" key="3">
    <source>
        <dbReference type="ARBA" id="ARBA00023157"/>
    </source>
</evidence>
<sequence>MRLLLFISLLFVFCNASLLNKLLRCSAPTHRPGPTCMAYIVRYTYDKDRGCVKFIYGGCRPSLNNFETYEECRATCGAGRREKKLKKAIKNLLSD</sequence>